<evidence type="ECO:0000256" key="1">
    <source>
        <dbReference type="SAM" id="MobiDB-lite"/>
    </source>
</evidence>
<feature type="compositionally biased region" description="Low complexity" evidence="1">
    <location>
        <begin position="109"/>
        <end position="118"/>
    </location>
</feature>
<dbReference type="PANTHER" id="PTHR23216:SF1">
    <property type="entry name" value="NUCLEOLAR AND COILED-BODY PHOSPHOPROTEIN 1"/>
    <property type="match status" value="1"/>
</dbReference>
<accession>A0AAQ3R857</accession>
<gene>
    <name evidence="3" type="ORF">R9X50_00184500</name>
</gene>
<dbReference type="EMBL" id="CP138581">
    <property type="protein sequence ID" value="WPG99040.1"/>
    <property type="molecule type" value="Genomic_DNA"/>
</dbReference>
<dbReference type="GO" id="GO:0005654">
    <property type="term" value="C:nucleoplasm"/>
    <property type="evidence" value="ECO:0007669"/>
    <property type="project" value="TreeGrafter"/>
</dbReference>
<evidence type="ECO:0000313" key="4">
    <source>
        <dbReference type="Proteomes" id="UP001303373"/>
    </source>
</evidence>
<feature type="compositionally biased region" description="Basic and acidic residues" evidence="1">
    <location>
        <begin position="251"/>
        <end position="267"/>
    </location>
</feature>
<reference evidence="3 4" key="1">
    <citation type="submission" date="2023-11" db="EMBL/GenBank/DDBJ databases">
        <title>An acidophilic fungus is an integral part of prey digestion in a carnivorous sundew plant.</title>
        <authorList>
            <person name="Tsai I.J."/>
        </authorList>
    </citation>
    <scope>NUCLEOTIDE SEQUENCE [LARGE SCALE GENOMIC DNA]</scope>
    <source>
        <strain evidence="3">169a</strain>
    </source>
</reference>
<feature type="compositionally biased region" description="Low complexity" evidence="1">
    <location>
        <begin position="165"/>
        <end position="175"/>
    </location>
</feature>
<dbReference type="GO" id="GO:0005730">
    <property type="term" value="C:nucleolus"/>
    <property type="evidence" value="ECO:0007669"/>
    <property type="project" value="InterPro"/>
</dbReference>
<dbReference type="Proteomes" id="UP001303373">
    <property type="component" value="Chromosome 2"/>
</dbReference>
<organism evidence="3 4">
    <name type="scientific">Acrodontium crateriforme</name>
    <dbReference type="NCBI Taxonomy" id="150365"/>
    <lineage>
        <taxon>Eukaryota</taxon>
        <taxon>Fungi</taxon>
        <taxon>Dikarya</taxon>
        <taxon>Ascomycota</taxon>
        <taxon>Pezizomycotina</taxon>
        <taxon>Dothideomycetes</taxon>
        <taxon>Dothideomycetidae</taxon>
        <taxon>Mycosphaerellales</taxon>
        <taxon>Teratosphaeriaceae</taxon>
        <taxon>Acrodontium</taxon>
    </lineage>
</organism>
<feature type="compositionally biased region" description="Acidic residues" evidence="1">
    <location>
        <begin position="176"/>
        <end position="195"/>
    </location>
</feature>
<name>A0AAQ3R857_9PEZI</name>
<feature type="region of interest" description="Disordered" evidence="1">
    <location>
        <begin position="96"/>
        <end position="299"/>
    </location>
</feature>
<sequence length="373" mass="40281">MRDWSAAERPDRSGLRLDMSRTPLEIILLCNSHLASCFSRFHSLTRETHHATLTMTSTATKLQDILSVLSLFLEDAEDLDIDTAEFLERFETWYSSPNQSAPKKRKRSPSVSSSSASSSDDDSSDSDSDSDSDSSSDSEAEPPAKRSKVEKKVEKPVTSKDDDSSSASDSSSDASSESESDSSDSDSDSDSDSSDSDSAKEETQIPSASSSATMQAASSSSDSSSDDSSSSESSSEDEAPPPPKKSKGGKKAKENKKEAAKEEKKPAADISIPAAATTTGDMHPDRMARLPATKESVSNVKKQNVPFSRISADQKVDPRFTNEYVSYDYAEKAYQDLVVTKGKGFTKEKNKKKRGSYRGGAIDLTPKGIKFDD</sequence>
<dbReference type="InterPro" id="IPR007718">
    <property type="entry name" value="Srp40_C"/>
</dbReference>
<dbReference type="InterPro" id="IPR039191">
    <property type="entry name" value="Nopp140-like"/>
</dbReference>
<feature type="compositionally biased region" description="Basic and acidic residues" evidence="1">
    <location>
        <begin position="150"/>
        <end position="163"/>
    </location>
</feature>
<dbReference type="PANTHER" id="PTHR23216">
    <property type="entry name" value="NUCLEOLAR AND COILED-BODY PHOSPHOPROTEIN 1"/>
    <property type="match status" value="1"/>
</dbReference>
<feature type="region of interest" description="Disordered" evidence="1">
    <location>
        <begin position="350"/>
        <end position="373"/>
    </location>
</feature>
<evidence type="ECO:0000259" key="2">
    <source>
        <dbReference type="Pfam" id="PF05022"/>
    </source>
</evidence>
<feature type="compositionally biased region" description="Acidic residues" evidence="1">
    <location>
        <begin position="119"/>
        <end position="140"/>
    </location>
</feature>
<feature type="domain" description="Srp40 C-terminal" evidence="2">
    <location>
        <begin position="306"/>
        <end position="371"/>
    </location>
</feature>
<feature type="compositionally biased region" description="Low complexity" evidence="1">
    <location>
        <begin position="206"/>
        <end position="233"/>
    </location>
</feature>
<dbReference type="Pfam" id="PF05022">
    <property type="entry name" value="SRP40_C"/>
    <property type="match status" value="1"/>
</dbReference>
<protein>
    <recommendedName>
        <fullName evidence="2">Srp40 C-terminal domain-containing protein</fullName>
    </recommendedName>
</protein>
<evidence type="ECO:0000313" key="3">
    <source>
        <dbReference type="EMBL" id="WPG99040.1"/>
    </source>
</evidence>
<keyword evidence="4" id="KW-1185">Reference proteome</keyword>
<proteinExistence type="predicted"/>
<dbReference type="AlphaFoldDB" id="A0AAQ3R857"/>